<evidence type="ECO:0000313" key="3">
    <source>
        <dbReference type="WBParaSite" id="nRc.2.0.1.t28893-RA"/>
    </source>
</evidence>
<protein>
    <submittedName>
        <fullName evidence="3">Uncharacterized protein</fullName>
    </submittedName>
</protein>
<feature type="region of interest" description="Disordered" evidence="1">
    <location>
        <begin position="1"/>
        <end position="27"/>
    </location>
</feature>
<feature type="compositionally biased region" description="Polar residues" evidence="1">
    <location>
        <begin position="1"/>
        <end position="15"/>
    </location>
</feature>
<organism evidence="2 3">
    <name type="scientific">Romanomermis culicivorax</name>
    <name type="common">Nematode worm</name>
    <dbReference type="NCBI Taxonomy" id="13658"/>
    <lineage>
        <taxon>Eukaryota</taxon>
        <taxon>Metazoa</taxon>
        <taxon>Ecdysozoa</taxon>
        <taxon>Nematoda</taxon>
        <taxon>Enoplea</taxon>
        <taxon>Dorylaimia</taxon>
        <taxon>Mermithida</taxon>
        <taxon>Mermithoidea</taxon>
        <taxon>Mermithidae</taxon>
        <taxon>Romanomermis</taxon>
    </lineage>
</organism>
<accession>A0A915JS12</accession>
<evidence type="ECO:0000313" key="2">
    <source>
        <dbReference type="Proteomes" id="UP000887565"/>
    </source>
</evidence>
<proteinExistence type="predicted"/>
<name>A0A915JS12_ROMCU</name>
<evidence type="ECO:0000256" key="1">
    <source>
        <dbReference type="SAM" id="MobiDB-lite"/>
    </source>
</evidence>
<reference evidence="3" key="1">
    <citation type="submission" date="2022-11" db="UniProtKB">
        <authorList>
            <consortium name="WormBaseParasite"/>
        </authorList>
    </citation>
    <scope>IDENTIFICATION</scope>
</reference>
<sequence>MVNDTAAKNLTNELTTPPRKKKSNITPHSLKTGPCLYKAVCRSVSLTIVASVLTNLTMTAKHRMFCWIIAL</sequence>
<keyword evidence="2" id="KW-1185">Reference proteome</keyword>
<dbReference type="AlphaFoldDB" id="A0A915JS12"/>
<dbReference type="WBParaSite" id="nRc.2.0.1.t28893-RA">
    <property type="protein sequence ID" value="nRc.2.0.1.t28893-RA"/>
    <property type="gene ID" value="nRc.2.0.1.g28893"/>
</dbReference>
<dbReference type="Proteomes" id="UP000887565">
    <property type="component" value="Unplaced"/>
</dbReference>